<feature type="transmembrane region" description="Helical" evidence="1">
    <location>
        <begin position="632"/>
        <end position="650"/>
    </location>
</feature>
<protein>
    <submittedName>
        <fullName evidence="2">Uncharacterized protein</fullName>
    </submittedName>
</protein>
<dbReference type="AlphaFoldDB" id="A0A812Q687"/>
<name>A0A812Q687_9DINO</name>
<evidence type="ECO:0000313" key="3">
    <source>
        <dbReference type="Proteomes" id="UP000604046"/>
    </source>
</evidence>
<evidence type="ECO:0000313" key="2">
    <source>
        <dbReference type="EMBL" id="CAE7359026.1"/>
    </source>
</evidence>
<dbReference type="Proteomes" id="UP000604046">
    <property type="component" value="Unassembled WGS sequence"/>
</dbReference>
<reference evidence="2" key="1">
    <citation type="submission" date="2021-02" db="EMBL/GenBank/DDBJ databases">
        <authorList>
            <person name="Dougan E. K."/>
            <person name="Rhodes N."/>
            <person name="Thang M."/>
            <person name="Chan C."/>
        </authorList>
    </citation>
    <scope>NUCLEOTIDE SEQUENCE</scope>
</reference>
<feature type="transmembrane region" description="Helical" evidence="1">
    <location>
        <begin position="219"/>
        <end position="237"/>
    </location>
</feature>
<dbReference type="OrthoDB" id="408440at2759"/>
<feature type="transmembrane region" description="Helical" evidence="1">
    <location>
        <begin position="549"/>
        <end position="567"/>
    </location>
</feature>
<keyword evidence="1" id="KW-1133">Transmembrane helix</keyword>
<comment type="caution">
    <text evidence="2">The sequence shown here is derived from an EMBL/GenBank/DDBJ whole genome shotgun (WGS) entry which is preliminary data.</text>
</comment>
<dbReference type="EMBL" id="CAJNDS010002170">
    <property type="protein sequence ID" value="CAE7359026.1"/>
    <property type="molecule type" value="Genomic_DNA"/>
</dbReference>
<feature type="transmembrane region" description="Helical" evidence="1">
    <location>
        <begin position="50"/>
        <end position="73"/>
    </location>
</feature>
<keyword evidence="1" id="KW-0812">Transmembrane</keyword>
<keyword evidence="3" id="KW-1185">Reference proteome</keyword>
<accession>A0A812Q687</accession>
<proteinExistence type="predicted"/>
<evidence type="ECO:0000256" key="1">
    <source>
        <dbReference type="SAM" id="Phobius"/>
    </source>
</evidence>
<sequence length="756" mass="85121">MPVRVFVQALSWSSKESQPDDVESAKASCCPKLENVLKQTTSFHSAHQKFFVRLSLACSVAFWVALFSIPLYFAGPYYDFFGSRGDALFHETRHFHRQEVACEASMVGRMENIGNHTDPHYVPWTGATPWPKHEKVRNKYIWCGFLPALWQDYWPNIAQFIVFTVYASTGDTIRLAWQGLVGTFCACINLEFMTFLYPGGAAGAVCESADCTPQPYNQVVAWIDVILILFLFLFSRANENTIKFGMSWHVFFMMDFMNPTKKMPVGLMGDLTGITLWRNDLTADVFLTSVVGAVVSILATIVPRCFFCVPPLANRVWVPPNALDCAQRLGSIWEESVEYMLGSKASAKKFRLEKKIDDVRCKLTDTRSQVQCAWWETWQCGRPEQVRLKLHAFLSGADEVQRIMYSLVNCIHSEDFSGQHRAFCGKLAECIHKLHSTASELTIACAKAAVDGTITDQEESEIRRIAEDAASCQTELVKRYRHVASSGIPANLAEEVTFLFSLSFWTATAQDLLGFLSTPESRLRWRTIVWDGLMDTWGKKVREREHLKFALRNLIPISTCFILGYAIPSTCIFVQYSATMANTLALLITRFSSSAVQKNFHRTLGVLLGKFLPILFKATWTAFPCQSTERGILQLVSLFIFVSVWSYVYFSSKMWSTVAVLVGGYGVYPLMVPCDDLSEDSYYVGLYKELGQVTVAIVLQFCIESALHATSPGELAVRKLEKAAMCLHEGMKVSKVQVRQALASPEWTGHRTPAHP</sequence>
<organism evidence="2 3">
    <name type="scientific">Symbiodinium natans</name>
    <dbReference type="NCBI Taxonomy" id="878477"/>
    <lineage>
        <taxon>Eukaryota</taxon>
        <taxon>Sar</taxon>
        <taxon>Alveolata</taxon>
        <taxon>Dinophyceae</taxon>
        <taxon>Suessiales</taxon>
        <taxon>Symbiodiniaceae</taxon>
        <taxon>Symbiodinium</taxon>
    </lineage>
</organism>
<gene>
    <name evidence="2" type="ORF">SNAT2548_LOCUS19222</name>
</gene>
<keyword evidence="1" id="KW-0472">Membrane</keyword>